<reference evidence="2" key="1">
    <citation type="submission" date="2022-11" db="UniProtKB">
        <authorList>
            <consortium name="WormBaseParasite"/>
        </authorList>
    </citation>
    <scope>IDENTIFICATION</scope>
</reference>
<dbReference type="WBParaSite" id="Minc3s02491g30306">
    <property type="protein sequence ID" value="Minc3s02491g30306"/>
    <property type="gene ID" value="Minc3s02491g30306"/>
</dbReference>
<accession>A0A914MRG9</accession>
<organism evidence="1 2">
    <name type="scientific">Meloidogyne incognita</name>
    <name type="common">Southern root-knot nematode worm</name>
    <name type="synonym">Oxyuris incognita</name>
    <dbReference type="NCBI Taxonomy" id="6306"/>
    <lineage>
        <taxon>Eukaryota</taxon>
        <taxon>Metazoa</taxon>
        <taxon>Ecdysozoa</taxon>
        <taxon>Nematoda</taxon>
        <taxon>Chromadorea</taxon>
        <taxon>Rhabditida</taxon>
        <taxon>Tylenchina</taxon>
        <taxon>Tylenchomorpha</taxon>
        <taxon>Tylenchoidea</taxon>
        <taxon>Meloidogynidae</taxon>
        <taxon>Meloidogyninae</taxon>
        <taxon>Meloidogyne</taxon>
        <taxon>Meloidogyne incognita group</taxon>
    </lineage>
</organism>
<evidence type="ECO:0000313" key="1">
    <source>
        <dbReference type="Proteomes" id="UP000887563"/>
    </source>
</evidence>
<proteinExistence type="predicted"/>
<dbReference type="AlphaFoldDB" id="A0A914MRG9"/>
<evidence type="ECO:0000313" key="2">
    <source>
        <dbReference type="WBParaSite" id="Minc3s02491g30306"/>
    </source>
</evidence>
<protein>
    <submittedName>
        <fullName evidence="2">Candidate secreted effector</fullName>
    </submittedName>
</protein>
<dbReference type="Proteomes" id="UP000887563">
    <property type="component" value="Unplaced"/>
</dbReference>
<name>A0A914MRG9_MELIC</name>
<keyword evidence="1" id="KW-1185">Reference proteome</keyword>
<sequence>MVLKCLCILCILAWIFLIIVRFEDKRGRQCESVILKLLNSTKCLERNIIENNNHIG</sequence>